<comment type="caution">
    <text evidence="2">The sequence shown here is derived from an EMBL/GenBank/DDBJ whole genome shotgun (WGS) entry which is preliminary data.</text>
</comment>
<evidence type="ECO:0000313" key="3">
    <source>
        <dbReference type="Proteomes" id="UP001141659"/>
    </source>
</evidence>
<sequence>MIRLDVRQLFPVERQALLTMLGSLPPADWARPTVCPGWTVHDIVAHILNDYLRRLSGSSRDGFSGAVFADDETLPTYLARVNNEFVRAMRQCSPATMIDMLAHLGPQLDAVWADIELDGPAHLNVSWAGATTSPAWLDIARDYTEYWVHQQQIRDAVSEPGADEPRLLNPVVVAFLHAVPFALREHPRPAGTAVGFDVTGPAGGQWALISDGAQWDLAAGSVPGPAAVVRMDQDTLWRLASRGISAEQGRERAELHGDKQLSEAAASLLAVVL</sequence>
<dbReference type="NCBIfam" id="TIGR03083">
    <property type="entry name" value="maleylpyruvate isomerase family mycothiol-dependent enzyme"/>
    <property type="match status" value="1"/>
</dbReference>
<protein>
    <submittedName>
        <fullName evidence="2">Maleylpyruvate isomerase N-terminal domain-containing protein</fullName>
    </submittedName>
</protein>
<dbReference type="RefSeq" id="WP_036446444.1">
    <property type="nucleotide sequence ID" value="NZ_JACKVC010000006.1"/>
</dbReference>
<reference evidence="2" key="1">
    <citation type="submission" date="2020-07" db="EMBL/GenBank/DDBJ databases">
        <authorList>
            <person name="Pettersson B.M.F."/>
            <person name="Behra P.R.K."/>
            <person name="Ramesh M."/>
            <person name="Das S."/>
            <person name="Dasgupta S."/>
            <person name="Kirsebom L.A."/>
        </authorList>
    </citation>
    <scope>NUCLEOTIDE SEQUENCE</scope>
    <source>
        <strain evidence="2">DSM 44242</strain>
    </source>
</reference>
<dbReference type="Proteomes" id="UP001141659">
    <property type="component" value="Unassembled WGS sequence"/>
</dbReference>
<dbReference type="Pfam" id="PF11716">
    <property type="entry name" value="MDMPI_N"/>
    <property type="match status" value="1"/>
</dbReference>
<dbReference type="InterPro" id="IPR024344">
    <property type="entry name" value="MDMPI_metal-binding"/>
</dbReference>
<organism evidence="2 3">
    <name type="scientific">Mycolicibacterium porcinum</name>
    <dbReference type="NCBI Taxonomy" id="39693"/>
    <lineage>
        <taxon>Bacteria</taxon>
        <taxon>Bacillati</taxon>
        <taxon>Actinomycetota</taxon>
        <taxon>Actinomycetes</taxon>
        <taxon>Mycobacteriales</taxon>
        <taxon>Mycobacteriaceae</taxon>
        <taxon>Mycolicibacterium</taxon>
    </lineage>
</organism>
<evidence type="ECO:0000313" key="2">
    <source>
        <dbReference type="EMBL" id="MCV7386616.1"/>
    </source>
</evidence>
<accession>A0AAW5SW91</accession>
<dbReference type="AlphaFoldDB" id="A0AAW5SW91"/>
<proteinExistence type="predicted"/>
<gene>
    <name evidence="2" type="ORF">H5P34_00955</name>
</gene>
<keyword evidence="2" id="KW-0413">Isomerase</keyword>
<dbReference type="InterPro" id="IPR034660">
    <property type="entry name" value="DinB/YfiT-like"/>
</dbReference>
<dbReference type="GO" id="GO:0046872">
    <property type="term" value="F:metal ion binding"/>
    <property type="evidence" value="ECO:0007669"/>
    <property type="project" value="InterPro"/>
</dbReference>
<feature type="domain" description="Mycothiol-dependent maleylpyruvate isomerase metal-binding" evidence="1">
    <location>
        <begin position="13"/>
        <end position="153"/>
    </location>
</feature>
<name>A0AAW5SW91_9MYCO</name>
<dbReference type="InterPro" id="IPR017517">
    <property type="entry name" value="Maleyloyr_isom"/>
</dbReference>
<dbReference type="EMBL" id="JACKVC010000006">
    <property type="protein sequence ID" value="MCV7386616.1"/>
    <property type="molecule type" value="Genomic_DNA"/>
</dbReference>
<dbReference type="Gene3D" id="1.20.120.450">
    <property type="entry name" value="dinb family like domain"/>
    <property type="match status" value="1"/>
</dbReference>
<dbReference type="GO" id="GO:0016853">
    <property type="term" value="F:isomerase activity"/>
    <property type="evidence" value="ECO:0007669"/>
    <property type="project" value="UniProtKB-KW"/>
</dbReference>
<dbReference type="SUPFAM" id="SSF109854">
    <property type="entry name" value="DinB/YfiT-like putative metalloenzymes"/>
    <property type="match status" value="1"/>
</dbReference>
<evidence type="ECO:0000259" key="1">
    <source>
        <dbReference type="Pfam" id="PF11716"/>
    </source>
</evidence>
<reference evidence="2" key="2">
    <citation type="journal article" date="2022" name="BMC Genomics">
        <title>Comparative genome analysis of mycobacteria focusing on tRNA and non-coding RNA.</title>
        <authorList>
            <person name="Behra P.R.K."/>
            <person name="Pettersson B.M.F."/>
            <person name="Ramesh M."/>
            <person name="Das S."/>
            <person name="Dasgupta S."/>
            <person name="Kirsebom L.A."/>
        </authorList>
    </citation>
    <scope>NUCLEOTIDE SEQUENCE</scope>
    <source>
        <strain evidence="2">DSM 44242</strain>
    </source>
</reference>